<reference evidence="7" key="2">
    <citation type="submission" date="2015-01" db="EMBL/GenBank/DDBJ databases">
        <title>Evolutionary Origins and Diversification of the Mycorrhizal Mutualists.</title>
        <authorList>
            <consortium name="DOE Joint Genome Institute"/>
            <consortium name="Mycorrhizal Genomics Consortium"/>
            <person name="Kohler A."/>
            <person name="Kuo A."/>
            <person name="Nagy L.G."/>
            <person name="Floudas D."/>
            <person name="Copeland A."/>
            <person name="Barry K.W."/>
            <person name="Cichocki N."/>
            <person name="Veneault-Fourrey C."/>
            <person name="LaButti K."/>
            <person name="Lindquist E.A."/>
            <person name="Lipzen A."/>
            <person name="Lundell T."/>
            <person name="Morin E."/>
            <person name="Murat C."/>
            <person name="Riley R."/>
            <person name="Ohm R."/>
            <person name="Sun H."/>
            <person name="Tunlid A."/>
            <person name="Henrissat B."/>
            <person name="Grigoriev I.V."/>
            <person name="Hibbett D.S."/>
            <person name="Martin F."/>
        </authorList>
    </citation>
    <scope>NUCLEOTIDE SEQUENCE [LARGE SCALE GENOMIC DNA]</scope>
    <source>
        <strain evidence="7">Zn</strain>
    </source>
</reference>
<dbReference type="InterPro" id="IPR016461">
    <property type="entry name" value="COMT-like"/>
</dbReference>
<dbReference type="PANTHER" id="PTHR43712">
    <property type="entry name" value="PUTATIVE (AFU_ORTHOLOGUE AFUA_4G14580)-RELATED"/>
    <property type="match status" value="1"/>
</dbReference>
<dbReference type="Proteomes" id="UP000054321">
    <property type="component" value="Unassembled WGS sequence"/>
</dbReference>
<dbReference type="InterPro" id="IPR036388">
    <property type="entry name" value="WH-like_DNA-bd_sf"/>
</dbReference>
<dbReference type="Pfam" id="PF00891">
    <property type="entry name" value="Methyltransf_2"/>
    <property type="match status" value="1"/>
</dbReference>
<evidence type="ECO:0000259" key="4">
    <source>
        <dbReference type="Pfam" id="PF00891"/>
    </source>
</evidence>
<keyword evidence="7" id="KW-1185">Reference proteome</keyword>
<sequence>MSTYTPLSYNGEGYGWSDLDELASRLEALVARPPESIAENASRKRLLEAMKRAIPELETPAEAAQRVPYSPFEIMGAKIAYDLDLFNILNRSENPQSTSALAQITGAEKELLTRLLKFLASMSMIDEVGVGLWGPSRLTGIFTVPTIAAGIAHHTDNLGTGILALPGYLRRHNYRSPSNITDTAFTDANPSAPHIFEWMGKNTENLRTFMLWMGAHRLRDKEWLDVFPFHDVVCNGFETGNTPVFVDVGGGIGHQCKAVLARYPELKGRVFLEDETETLKGALPVPGMETVAMDFFKTQPIRGARVYYLRSILHDWSDSPSRIILSIIRSVMGQESIILIDDHVVAELKAHKTVMQMDMTMLLALGAEERTERRWRQLVESVGLFIDQIYCYDEQGGDSIIVVKRKKGLSE</sequence>
<keyword evidence="1" id="KW-0489">Methyltransferase</keyword>
<evidence type="ECO:0000259" key="5">
    <source>
        <dbReference type="Pfam" id="PF08100"/>
    </source>
</evidence>
<keyword evidence="3" id="KW-0949">S-adenosyl-L-methionine</keyword>
<protein>
    <submittedName>
        <fullName evidence="6">Uncharacterized protein</fullName>
    </submittedName>
</protein>
<dbReference type="InterPro" id="IPR001077">
    <property type="entry name" value="COMT_C"/>
</dbReference>
<dbReference type="Gene3D" id="3.40.50.150">
    <property type="entry name" value="Vaccinia Virus protein VP39"/>
    <property type="match status" value="1"/>
</dbReference>
<dbReference type="InterPro" id="IPR029063">
    <property type="entry name" value="SAM-dependent_MTases_sf"/>
</dbReference>
<organism evidence="6 7">
    <name type="scientific">Oidiodendron maius (strain Zn)</name>
    <dbReference type="NCBI Taxonomy" id="913774"/>
    <lineage>
        <taxon>Eukaryota</taxon>
        <taxon>Fungi</taxon>
        <taxon>Dikarya</taxon>
        <taxon>Ascomycota</taxon>
        <taxon>Pezizomycotina</taxon>
        <taxon>Leotiomycetes</taxon>
        <taxon>Leotiomycetes incertae sedis</taxon>
        <taxon>Myxotrichaceae</taxon>
        <taxon>Oidiodendron</taxon>
    </lineage>
</organism>
<proteinExistence type="predicted"/>
<gene>
    <name evidence="6" type="ORF">OIDMADRAFT_131498</name>
</gene>
<evidence type="ECO:0000256" key="2">
    <source>
        <dbReference type="ARBA" id="ARBA00022679"/>
    </source>
</evidence>
<dbReference type="GO" id="GO:0046983">
    <property type="term" value="F:protein dimerization activity"/>
    <property type="evidence" value="ECO:0007669"/>
    <property type="project" value="InterPro"/>
</dbReference>
<accession>A0A0C3CD18</accession>
<dbReference type="PANTHER" id="PTHR43712:SF1">
    <property type="entry name" value="HYPOTHETICAL O-METHYLTRANSFERASE (EUROFUNG)-RELATED"/>
    <property type="match status" value="1"/>
</dbReference>
<dbReference type="HOGENOM" id="CLU_005533_5_0_1"/>
<evidence type="ECO:0000313" key="6">
    <source>
        <dbReference type="EMBL" id="KIM96848.1"/>
    </source>
</evidence>
<evidence type="ECO:0000256" key="3">
    <source>
        <dbReference type="ARBA" id="ARBA00022691"/>
    </source>
</evidence>
<feature type="domain" description="O-methyltransferase C-terminal" evidence="4">
    <location>
        <begin position="240"/>
        <end position="383"/>
    </location>
</feature>
<dbReference type="InterPro" id="IPR012967">
    <property type="entry name" value="COMT_dimerisation"/>
</dbReference>
<dbReference type="AlphaFoldDB" id="A0A0C3CD18"/>
<dbReference type="Gene3D" id="1.10.10.10">
    <property type="entry name" value="Winged helix-like DNA-binding domain superfamily/Winged helix DNA-binding domain"/>
    <property type="match status" value="1"/>
</dbReference>
<name>A0A0C3CD18_OIDMZ</name>
<keyword evidence="2" id="KW-0808">Transferase</keyword>
<dbReference type="Pfam" id="PF08100">
    <property type="entry name" value="Dimerisation"/>
    <property type="match status" value="1"/>
</dbReference>
<dbReference type="SUPFAM" id="SSF53335">
    <property type="entry name" value="S-adenosyl-L-methionine-dependent methyltransferases"/>
    <property type="match status" value="1"/>
</dbReference>
<dbReference type="InterPro" id="IPR036390">
    <property type="entry name" value="WH_DNA-bd_sf"/>
</dbReference>
<dbReference type="OrthoDB" id="2410195at2759"/>
<evidence type="ECO:0000313" key="7">
    <source>
        <dbReference type="Proteomes" id="UP000054321"/>
    </source>
</evidence>
<dbReference type="PROSITE" id="PS51683">
    <property type="entry name" value="SAM_OMT_II"/>
    <property type="match status" value="1"/>
</dbReference>
<feature type="domain" description="O-methyltransferase dimerisation" evidence="5">
    <location>
        <begin position="78"/>
        <end position="126"/>
    </location>
</feature>
<dbReference type="SUPFAM" id="SSF46785">
    <property type="entry name" value="Winged helix' DNA-binding domain"/>
    <property type="match status" value="1"/>
</dbReference>
<dbReference type="EMBL" id="KN832883">
    <property type="protein sequence ID" value="KIM96848.1"/>
    <property type="molecule type" value="Genomic_DNA"/>
</dbReference>
<dbReference type="GO" id="GO:0032259">
    <property type="term" value="P:methylation"/>
    <property type="evidence" value="ECO:0007669"/>
    <property type="project" value="UniProtKB-KW"/>
</dbReference>
<dbReference type="InParanoid" id="A0A0C3CD18"/>
<dbReference type="GO" id="GO:0008171">
    <property type="term" value="F:O-methyltransferase activity"/>
    <property type="evidence" value="ECO:0007669"/>
    <property type="project" value="InterPro"/>
</dbReference>
<evidence type="ECO:0000256" key="1">
    <source>
        <dbReference type="ARBA" id="ARBA00022603"/>
    </source>
</evidence>
<reference evidence="6 7" key="1">
    <citation type="submission" date="2014-04" db="EMBL/GenBank/DDBJ databases">
        <authorList>
            <consortium name="DOE Joint Genome Institute"/>
            <person name="Kuo A."/>
            <person name="Martino E."/>
            <person name="Perotto S."/>
            <person name="Kohler A."/>
            <person name="Nagy L.G."/>
            <person name="Floudas D."/>
            <person name="Copeland A."/>
            <person name="Barry K.W."/>
            <person name="Cichocki N."/>
            <person name="Veneault-Fourrey C."/>
            <person name="LaButti K."/>
            <person name="Lindquist E.A."/>
            <person name="Lipzen A."/>
            <person name="Lundell T."/>
            <person name="Morin E."/>
            <person name="Murat C."/>
            <person name="Sun H."/>
            <person name="Tunlid A."/>
            <person name="Henrissat B."/>
            <person name="Grigoriev I.V."/>
            <person name="Hibbett D.S."/>
            <person name="Martin F."/>
            <person name="Nordberg H.P."/>
            <person name="Cantor M.N."/>
            <person name="Hua S.X."/>
        </authorList>
    </citation>
    <scope>NUCLEOTIDE SEQUENCE [LARGE SCALE GENOMIC DNA]</scope>
    <source>
        <strain evidence="6 7">Zn</strain>
    </source>
</reference>